<organism evidence="2 3">
    <name type="scientific">Nannocystis radixulma</name>
    <dbReference type="NCBI Taxonomy" id="2995305"/>
    <lineage>
        <taxon>Bacteria</taxon>
        <taxon>Pseudomonadati</taxon>
        <taxon>Myxococcota</taxon>
        <taxon>Polyangia</taxon>
        <taxon>Nannocystales</taxon>
        <taxon>Nannocystaceae</taxon>
        <taxon>Nannocystis</taxon>
    </lineage>
</organism>
<feature type="domain" description="NAD-dependent epimerase/dehydratase" evidence="1">
    <location>
        <begin position="17"/>
        <end position="204"/>
    </location>
</feature>
<dbReference type="InterPro" id="IPR036291">
    <property type="entry name" value="NAD(P)-bd_dom_sf"/>
</dbReference>
<sequence length="338" mass="36560">MKIDRMTSPSRSTGRRALVLGATGHIGQALVRELLAHGYRVTAATRRAGAANLVGLAVDVAVGDADQPGQLDAWAREHDVVVDAAAPYPVHRFASHSLSERDPLAYAQVRMTLLLRAVADSGARLVYVGSCATLPRHDGRLAALETAWRRQSHPYFAVKRVMEAMALDASRRGVPVVLVNPTAFLGPWDDKPRELSLIPQLMEGLVPATVRRVVNVVDVRDAAAMIRGLLETEVFGTPIPITGHDVPADLLVARICQLAGVPPPRLRVSARLSAASAYWMERVWALGGRTSPLPSLPLLLLCDAEAMGPPSTAMHLGQSVRALDETLRDALAWYDTRR</sequence>
<dbReference type="SUPFAM" id="SSF51735">
    <property type="entry name" value="NAD(P)-binding Rossmann-fold domains"/>
    <property type="match status" value="1"/>
</dbReference>
<dbReference type="Proteomes" id="UP001217838">
    <property type="component" value="Unassembled WGS sequence"/>
</dbReference>
<reference evidence="2 3" key="1">
    <citation type="submission" date="2022-11" db="EMBL/GenBank/DDBJ databases">
        <title>Minimal conservation of predation-associated metabolite biosynthetic gene clusters underscores biosynthetic potential of Myxococcota including descriptions for ten novel species: Archangium lansinium sp. nov., Myxococcus landrumus sp. nov., Nannocystis bai.</title>
        <authorList>
            <person name="Ahearne A."/>
            <person name="Stevens C."/>
            <person name="Dowd S."/>
        </authorList>
    </citation>
    <scope>NUCLEOTIDE SEQUENCE [LARGE SCALE GENOMIC DNA]</scope>
    <source>
        <strain evidence="2 3">NCELM</strain>
    </source>
</reference>
<proteinExistence type="predicted"/>
<dbReference type="RefSeq" id="WP_271996445.1">
    <property type="nucleotide sequence ID" value="NZ_JAQNDN010000003.1"/>
</dbReference>
<dbReference type="PANTHER" id="PTHR48079:SF6">
    <property type="entry name" value="NAD(P)-BINDING DOMAIN-CONTAINING PROTEIN-RELATED"/>
    <property type="match status" value="1"/>
</dbReference>
<protein>
    <submittedName>
        <fullName evidence="2">NAD-dependent epimerase/dehydratase family protein</fullName>
    </submittedName>
</protein>
<keyword evidence="3" id="KW-1185">Reference proteome</keyword>
<dbReference type="Pfam" id="PF01370">
    <property type="entry name" value="Epimerase"/>
    <property type="match status" value="1"/>
</dbReference>
<accession>A0ABT5B1C0</accession>
<name>A0ABT5B1C0_9BACT</name>
<gene>
    <name evidence="2" type="ORF">POL58_09165</name>
</gene>
<comment type="caution">
    <text evidence="2">The sequence shown here is derived from an EMBL/GenBank/DDBJ whole genome shotgun (WGS) entry which is preliminary data.</text>
</comment>
<evidence type="ECO:0000313" key="2">
    <source>
        <dbReference type="EMBL" id="MDC0667907.1"/>
    </source>
</evidence>
<evidence type="ECO:0000259" key="1">
    <source>
        <dbReference type="Pfam" id="PF01370"/>
    </source>
</evidence>
<dbReference type="PANTHER" id="PTHR48079">
    <property type="entry name" value="PROTEIN YEEZ"/>
    <property type="match status" value="1"/>
</dbReference>
<dbReference type="Gene3D" id="3.40.50.720">
    <property type="entry name" value="NAD(P)-binding Rossmann-like Domain"/>
    <property type="match status" value="1"/>
</dbReference>
<dbReference type="InterPro" id="IPR051783">
    <property type="entry name" value="NAD(P)-dependent_oxidoreduct"/>
</dbReference>
<dbReference type="EMBL" id="JAQNDN010000003">
    <property type="protein sequence ID" value="MDC0667907.1"/>
    <property type="molecule type" value="Genomic_DNA"/>
</dbReference>
<evidence type="ECO:0000313" key="3">
    <source>
        <dbReference type="Proteomes" id="UP001217838"/>
    </source>
</evidence>
<dbReference type="InterPro" id="IPR001509">
    <property type="entry name" value="Epimerase_deHydtase"/>
</dbReference>